<feature type="transmembrane region" description="Helical" evidence="6">
    <location>
        <begin position="410"/>
        <end position="428"/>
    </location>
</feature>
<dbReference type="GO" id="GO:0005886">
    <property type="term" value="C:plasma membrane"/>
    <property type="evidence" value="ECO:0007669"/>
    <property type="project" value="UniProtKB-SubCell"/>
</dbReference>
<keyword evidence="5 6" id="KW-0472">Membrane</keyword>
<keyword evidence="3 6" id="KW-0812">Transmembrane</keyword>
<feature type="transmembrane region" description="Helical" evidence="6">
    <location>
        <begin position="145"/>
        <end position="164"/>
    </location>
</feature>
<evidence type="ECO:0000256" key="2">
    <source>
        <dbReference type="ARBA" id="ARBA00022475"/>
    </source>
</evidence>
<dbReference type="EMBL" id="LBRB01000005">
    <property type="protein sequence ID" value="KKP88980.1"/>
    <property type="molecule type" value="Genomic_DNA"/>
</dbReference>
<comment type="caution">
    <text evidence="7">The sequence shown here is derived from an EMBL/GenBank/DDBJ whole genome shotgun (WGS) entry which is preliminary data.</text>
</comment>
<name>A0A0G0FNE1_9BACT</name>
<sequence length="444" mass="49763">MSYTKKVAYNTFIQVIGRIIATIFSIISVNLLTRYLGVEGYGRYTIIFAYVGFWTILTDFGILTILNRELAQNQQAKEKILNNVWTFRIILSILVILLSVVISRFLGYDIETKNGIAIMSLAFLLQTLNMTFVSVFQNSFQMYKGVITDAIGKATILGLIILTVNLEASFYTLITAYVAGNLINIYLSYLYANAIVKVHLAFDFKVWKKILSEAVPIGLMGVFGYFYFKSDVLLLSFMKDSYDVGIYGPTYKIFEILITVPSFLVGAAFPVVGLLYKTDKARCQRVVQKIFTVLLSISIPLGISGMILAKSIYAIISTTVVIAGAQRKLVLPTIIYAIFNIGFNLIFIPRFSYIATSASTSLTELLIFVIAYSIFVKTTGMKISFAIIGKIILATLPLALFLLIFKDENLLFLILTGGALYFLMVFWLKIYSRDTIKELIPTKT</sequence>
<comment type="subcellular location">
    <subcellularLocation>
        <location evidence="1">Cell membrane</location>
        <topology evidence="1">Multi-pass membrane protein</topology>
    </subcellularLocation>
</comment>
<proteinExistence type="predicted"/>
<evidence type="ECO:0000256" key="1">
    <source>
        <dbReference type="ARBA" id="ARBA00004651"/>
    </source>
</evidence>
<feature type="transmembrane region" description="Helical" evidence="6">
    <location>
        <begin position="12"/>
        <end position="32"/>
    </location>
</feature>
<feature type="transmembrane region" description="Helical" evidence="6">
    <location>
        <begin position="329"/>
        <end position="347"/>
    </location>
</feature>
<feature type="transmembrane region" description="Helical" evidence="6">
    <location>
        <begin position="354"/>
        <end position="375"/>
    </location>
</feature>
<dbReference type="PANTHER" id="PTHR30250">
    <property type="entry name" value="PST FAMILY PREDICTED COLANIC ACID TRANSPORTER"/>
    <property type="match status" value="1"/>
</dbReference>
<evidence type="ECO:0000313" key="8">
    <source>
        <dbReference type="Proteomes" id="UP000034316"/>
    </source>
</evidence>
<organism evidence="7 8">
    <name type="scientific">Berkelbacteria bacterium GW2011_GWA2_35_9</name>
    <dbReference type="NCBI Taxonomy" id="1618333"/>
    <lineage>
        <taxon>Bacteria</taxon>
        <taxon>Candidatus Berkelbacteria</taxon>
    </lineage>
</organism>
<protein>
    <submittedName>
        <fullName evidence="7">Polysaccharide biosynthesis protein</fullName>
    </submittedName>
</protein>
<keyword evidence="2" id="KW-1003">Cell membrane</keyword>
<dbReference type="InterPro" id="IPR050833">
    <property type="entry name" value="Poly_Biosynth_Transport"/>
</dbReference>
<dbReference type="STRING" id="1618333.UR93_C0005G0036"/>
<feature type="transmembrane region" description="Helical" evidence="6">
    <location>
        <begin position="114"/>
        <end position="133"/>
    </location>
</feature>
<evidence type="ECO:0000313" key="7">
    <source>
        <dbReference type="EMBL" id="KKP88980.1"/>
    </source>
</evidence>
<feature type="transmembrane region" description="Helical" evidence="6">
    <location>
        <begin position="87"/>
        <end position="108"/>
    </location>
</feature>
<feature type="transmembrane region" description="Helical" evidence="6">
    <location>
        <begin position="381"/>
        <end position="403"/>
    </location>
</feature>
<feature type="transmembrane region" description="Helical" evidence="6">
    <location>
        <begin position="210"/>
        <end position="228"/>
    </location>
</feature>
<evidence type="ECO:0000256" key="5">
    <source>
        <dbReference type="ARBA" id="ARBA00023136"/>
    </source>
</evidence>
<dbReference type="Pfam" id="PF01943">
    <property type="entry name" value="Polysacc_synt"/>
    <property type="match status" value="1"/>
</dbReference>
<evidence type="ECO:0000256" key="6">
    <source>
        <dbReference type="SAM" id="Phobius"/>
    </source>
</evidence>
<dbReference type="AlphaFoldDB" id="A0A0G0FNE1"/>
<keyword evidence="4 6" id="KW-1133">Transmembrane helix</keyword>
<feature type="transmembrane region" description="Helical" evidence="6">
    <location>
        <begin position="256"/>
        <end position="278"/>
    </location>
</feature>
<evidence type="ECO:0000256" key="3">
    <source>
        <dbReference type="ARBA" id="ARBA00022692"/>
    </source>
</evidence>
<feature type="transmembrane region" description="Helical" evidence="6">
    <location>
        <begin position="290"/>
        <end position="309"/>
    </location>
</feature>
<dbReference type="Proteomes" id="UP000034316">
    <property type="component" value="Unassembled WGS sequence"/>
</dbReference>
<dbReference type="InterPro" id="IPR002797">
    <property type="entry name" value="Polysacc_synth"/>
</dbReference>
<evidence type="ECO:0000256" key="4">
    <source>
        <dbReference type="ARBA" id="ARBA00022989"/>
    </source>
</evidence>
<reference evidence="7 8" key="1">
    <citation type="journal article" date="2015" name="Nature">
        <title>rRNA introns, odd ribosomes, and small enigmatic genomes across a large radiation of phyla.</title>
        <authorList>
            <person name="Brown C.T."/>
            <person name="Hug L.A."/>
            <person name="Thomas B.C."/>
            <person name="Sharon I."/>
            <person name="Castelle C.J."/>
            <person name="Singh A."/>
            <person name="Wilkins M.J."/>
            <person name="Williams K.H."/>
            <person name="Banfield J.F."/>
        </authorList>
    </citation>
    <scope>NUCLEOTIDE SEQUENCE [LARGE SCALE GENOMIC DNA]</scope>
</reference>
<dbReference type="PANTHER" id="PTHR30250:SF11">
    <property type="entry name" value="O-ANTIGEN TRANSPORTER-RELATED"/>
    <property type="match status" value="1"/>
</dbReference>
<accession>A0A0G0FNE1</accession>
<gene>
    <name evidence="7" type="ORF">UR93_C0005G0036</name>
</gene>
<feature type="transmembrane region" description="Helical" evidence="6">
    <location>
        <begin position="44"/>
        <end position="66"/>
    </location>
</feature>
<feature type="transmembrane region" description="Helical" evidence="6">
    <location>
        <begin position="170"/>
        <end position="189"/>
    </location>
</feature>